<comment type="similarity">
    <text evidence="9">Belongs to the HAD-like hydrolase superfamily. PhnX family.</text>
</comment>
<evidence type="ECO:0000256" key="3">
    <source>
        <dbReference type="ARBA" id="ARBA00022801"/>
    </source>
</evidence>
<evidence type="ECO:0000256" key="6">
    <source>
        <dbReference type="ARBA" id="ARBA00052005"/>
    </source>
</evidence>
<evidence type="ECO:0000256" key="9">
    <source>
        <dbReference type="HAMAP-Rule" id="MF_01375"/>
    </source>
</evidence>
<keyword evidence="3 9" id="KW-0378">Hydrolase</keyword>
<name>A0AAE3T6M5_9RHOB</name>
<keyword evidence="11" id="KW-1185">Reference proteome</keyword>
<accession>A0AAE3T6M5</accession>
<dbReference type="GO" id="GO:0000287">
    <property type="term" value="F:magnesium ion binding"/>
    <property type="evidence" value="ECO:0007669"/>
    <property type="project" value="UniProtKB-UniRule"/>
</dbReference>
<comment type="function">
    <text evidence="7 9">Involved in phosphonate degradation.</text>
</comment>
<evidence type="ECO:0000256" key="5">
    <source>
        <dbReference type="ARBA" id="ARBA00023270"/>
    </source>
</evidence>
<dbReference type="NCBIfam" id="TIGR01422">
    <property type="entry name" value="phosphonatase"/>
    <property type="match status" value="1"/>
</dbReference>
<comment type="catalytic activity">
    <reaction evidence="6 9">
        <text>phosphonoacetaldehyde + H2O = acetaldehyde + phosphate + H(+)</text>
        <dbReference type="Rhea" id="RHEA:18905"/>
        <dbReference type="ChEBI" id="CHEBI:15343"/>
        <dbReference type="ChEBI" id="CHEBI:15377"/>
        <dbReference type="ChEBI" id="CHEBI:15378"/>
        <dbReference type="ChEBI" id="CHEBI:43474"/>
        <dbReference type="ChEBI" id="CHEBI:58383"/>
        <dbReference type="EC" id="3.11.1.1"/>
    </reaction>
</comment>
<keyword evidence="2 9" id="KW-0479">Metal-binding</keyword>
<dbReference type="GO" id="GO:0006281">
    <property type="term" value="P:DNA repair"/>
    <property type="evidence" value="ECO:0007669"/>
    <property type="project" value="TreeGrafter"/>
</dbReference>
<evidence type="ECO:0000313" key="11">
    <source>
        <dbReference type="Proteomes" id="UP001220964"/>
    </source>
</evidence>
<feature type="binding site" evidence="9">
    <location>
        <position position="10"/>
    </location>
    <ligand>
        <name>Mg(2+)</name>
        <dbReference type="ChEBI" id="CHEBI:18420"/>
    </ligand>
</feature>
<dbReference type="InterPro" id="IPR006323">
    <property type="entry name" value="Phosphonoacetald_hydro"/>
</dbReference>
<dbReference type="InterPro" id="IPR023198">
    <property type="entry name" value="PGP-like_dom2"/>
</dbReference>
<dbReference type="AlphaFoldDB" id="A0AAE3T6M5"/>
<dbReference type="PANTHER" id="PTHR43434:SF19">
    <property type="entry name" value="PHOSPHONOACETALDEHYDE HYDROLASE"/>
    <property type="match status" value="1"/>
</dbReference>
<comment type="cofactor">
    <cofactor evidence="9">
        <name>Mg(2+)</name>
        <dbReference type="ChEBI" id="CHEBI:18420"/>
    </cofactor>
    <text evidence="9">Binds 1 Mg(2+) ion per subunit.</text>
</comment>
<dbReference type="SFLD" id="SFLDS00003">
    <property type="entry name" value="Haloacid_Dehalogenase"/>
    <property type="match status" value="1"/>
</dbReference>
<dbReference type="SUPFAM" id="SSF56784">
    <property type="entry name" value="HAD-like"/>
    <property type="match status" value="1"/>
</dbReference>
<dbReference type="Proteomes" id="UP001220964">
    <property type="component" value="Unassembled WGS sequence"/>
</dbReference>
<dbReference type="Pfam" id="PF00702">
    <property type="entry name" value="Hydrolase"/>
    <property type="match status" value="1"/>
</dbReference>
<dbReference type="SFLD" id="SFLDG01135">
    <property type="entry name" value="C1.5.6:_HAD__Beta-PGM__Phospha"/>
    <property type="match status" value="1"/>
</dbReference>
<dbReference type="HAMAP" id="MF_01375">
    <property type="entry name" value="PhnX"/>
    <property type="match status" value="1"/>
</dbReference>
<evidence type="ECO:0000256" key="4">
    <source>
        <dbReference type="ARBA" id="ARBA00022842"/>
    </source>
</evidence>
<gene>
    <name evidence="9" type="primary">phnX</name>
    <name evidence="10" type="ORF">P1J78_01635</name>
</gene>
<evidence type="ECO:0000256" key="7">
    <source>
        <dbReference type="ARBA" id="ARBA00056573"/>
    </source>
</evidence>
<dbReference type="InterPro" id="IPR050155">
    <property type="entry name" value="HAD-like_hydrolase_sf"/>
</dbReference>
<dbReference type="GO" id="GO:0050194">
    <property type="term" value="F:phosphonoacetaldehyde hydrolase activity"/>
    <property type="evidence" value="ECO:0007669"/>
    <property type="project" value="UniProtKB-UniRule"/>
</dbReference>
<comment type="caution">
    <text evidence="10">The sequence shown here is derived from an EMBL/GenBank/DDBJ whole genome shotgun (WGS) entry which is preliminary data.</text>
</comment>
<dbReference type="SFLD" id="SFLDG01129">
    <property type="entry name" value="C1.5:_HAD__Beta-PGM__Phosphata"/>
    <property type="match status" value="1"/>
</dbReference>
<sequence length="261" mass="27545">MSRFKAVVFDWAGTMVDFGSFAPMGVFVKAFEQFGIPVTIAQARAPMGAAKWDHIRAMMDMPEIAAAWAEKYGAAPTDADVDRVYAVFVPMNEEVVAEYADLVPGALETLAYLRGRGMKIGSTTGYTRSIMERVLPVAAEQGYAPDNLVCSDDLPEGRPGPLGMYQCFVDLAVYPPEAVIKVDDTAPGIAEGVAAGCVTVGLTLSGNHVGKTPEELAACSEAELQGFRESAGAALRAAGADYVIDTVAELPALIEGLEAAE</sequence>
<dbReference type="GO" id="GO:0008967">
    <property type="term" value="F:phosphoglycolate phosphatase activity"/>
    <property type="evidence" value="ECO:0007669"/>
    <property type="project" value="TreeGrafter"/>
</dbReference>
<feature type="binding site" evidence="9">
    <location>
        <position position="12"/>
    </location>
    <ligand>
        <name>Mg(2+)</name>
        <dbReference type="ChEBI" id="CHEBI:18420"/>
    </ligand>
</feature>
<reference evidence="10" key="1">
    <citation type="submission" date="2023-03" db="EMBL/GenBank/DDBJ databases">
        <title>Multiphase analysis and comparison of six strains from genera Psychromarinibacter, Lutimaribacter, and Maritimibacter, including a novel species: Psychromarinibacter sediminicola sp. nov.</title>
        <authorList>
            <person name="Wang Y.-H."/>
            <person name="Ye M.-Q."/>
            <person name="Du Z.-J."/>
        </authorList>
    </citation>
    <scope>NUCLEOTIDE SEQUENCE</scope>
    <source>
        <strain evidence="10">C21-152</strain>
    </source>
</reference>
<organism evidence="10 11">
    <name type="scientific">Psychromarinibacter sediminicola</name>
    <dbReference type="NCBI Taxonomy" id="3033385"/>
    <lineage>
        <taxon>Bacteria</taxon>
        <taxon>Pseudomonadati</taxon>
        <taxon>Pseudomonadota</taxon>
        <taxon>Alphaproteobacteria</taxon>
        <taxon>Rhodobacterales</taxon>
        <taxon>Paracoccaceae</taxon>
        <taxon>Psychromarinibacter</taxon>
    </lineage>
</organism>
<dbReference type="EMBL" id="JARGYC010000003">
    <property type="protein sequence ID" value="MDF0599422.1"/>
    <property type="molecule type" value="Genomic_DNA"/>
</dbReference>
<evidence type="ECO:0000256" key="2">
    <source>
        <dbReference type="ARBA" id="ARBA00022723"/>
    </source>
</evidence>
<protein>
    <recommendedName>
        <fullName evidence="8 9">Phosphonoacetaldehyde hydrolase</fullName>
        <shortName evidence="9">Phosphonatase</shortName>
        <ecNumber evidence="8 9">3.11.1.1</ecNumber>
    </recommendedName>
    <alternativeName>
        <fullName evidence="9">Phosphonoacetaldehyde phosphonohydrolase</fullName>
    </alternativeName>
</protein>
<dbReference type="PANTHER" id="PTHR43434">
    <property type="entry name" value="PHOSPHOGLYCOLATE PHOSPHATASE"/>
    <property type="match status" value="1"/>
</dbReference>
<feature type="binding site" evidence="9">
    <location>
        <position position="184"/>
    </location>
    <ligand>
        <name>Mg(2+)</name>
        <dbReference type="ChEBI" id="CHEBI:18420"/>
    </ligand>
</feature>
<dbReference type="InterPro" id="IPR036412">
    <property type="entry name" value="HAD-like_sf"/>
</dbReference>
<dbReference type="EC" id="3.11.1.1" evidence="8 9"/>
<dbReference type="InterPro" id="IPR023214">
    <property type="entry name" value="HAD_sf"/>
</dbReference>
<keyword evidence="4 9" id="KW-0460">Magnesium</keyword>
<keyword evidence="5 9" id="KW-0704">Schiff base</keyword>
<dbReference type="Gene3D" id="1.10.150.240">
    <property type="entry name" value="Putative phosphatase, domain 2"/>
    <property type="match status" value="1"/>
</dbReference>
<evidence type="ECO:0000256" key="8">
    <source>
        <dbReference type="ARBA" id="ARBA00066472"/>
    </source>
</evidence>
<dbReference type="GO" id="GO:0005829">
    <property type="term" value="C:cytosol"/>
    <property type="evidence" value="ECO:0007669"/>
    <property type="project" value="TreeGrafter"/>
</dbReference>
<feature type="active site" description="Schiff-base intermediate with substrate" evidence="9">
    <location>
        <position position="51"/>
    </location>
</feature>
<evidence type="ECO:0000256" key="1">
    <source>
        <dbReference type="ARBA" id="ARBA00011738"/>
    </source>
</evidence>
<dbReference type="Gene3D" id="3.40.50.1000">
    <property type="entry name" value="HAD superfamily/HAD-like"/>
    <property type="match status" value="1"/>
</dbReference>
<proteinExistence type="inferred from homology"/>
<feature type="active site" description="Nucleophile" evidence="9">
    <location>
        <position position="10"/>
    </location>
</feature>
<dbReference type="RefSeq" id="WP_275565571.1">
    <property type="nucleotide sequence ID" value="NZ_JARGYC010000003.1"/>
</dbReference>
<dbReference type="GO" id="GO:0019700">
    <property type="term" value="P:organic phosphonate catabolic process"/>
    <property type="evidence" value="ECO:0007669"/>
    <property type="project" value="InterPro"/>
</dbReference>
<comment type="subunit">
    <text evidence="1 9">Homodimer.</text>
</comment>
<evidence type="ECO:0000313" key="10">
    <source>
        <dbReference type="EMBL" id="MDF0599422.1"/>
    </source>
</evidence>
<dbReference type="FunFam" id="1.10.150.240:FF:000006">
    <property type="entry name" value="Phosphonoacetaldehyde hydrolase"/>
    <property type="match status" value="1"/>
</dbReference>